<dbReference type="Pfam" id="PF06602">
    <property type="entry name" value="Myotub-related"/>
    <property type="match status" value="1"/>
</dbReference>
<keyword evidence="7" id="KW-0862">Zinc</keyword>
<dbReference type="GO" id="GO:0046856">
    <property type="term" value="P:phosphatidylinositol dephosphorylation"/>
    <property type="evidence" value="ECO:0007669"/>
    <property type="project" value="TreeGrafter"/>
</dbReference>
<sequence>MKFNDISTTKIRQVQLVDRVGSEKNFLGTLHVTTSHLIFKADETNKEIWIAYGLIQTIEKLGATASGFRLSIKCKHFHAITLLVPKEKECQELYETLQACTKLLNINDCFAFSRRTTINSKKPDGTEEWSRLDWDREFQRQGVGEIWKKSDFNHAYNRCDTYPEDLWFPEKASTAMLLGSSKFRSRSRLPALTYYNRSNKAALVRCAQPLTGFSARCEEDEILMNLIYEANGSGKPLFLVDTRPRVNAMVNKVQGKGFEDVRNYTNMQFHFFDIENIHVMRSSQNKLVDACSKALPVSEYLKIIDSSGWLKHLRCLLECAKFIADALSQGISCVVHCSDGWDRTSQTVSLSQILLDPFYRTIRGFETLIDKDWLGFGFKFDDRCGHVTSINEDLSKEVSPIFTQFLDAVYQLMRQKPLDFEFNERFLLEINEHAYACVYGTFLGNCDKDRKDLRVNSRTQSLWNHFENHLDDYRNPFYTEGAVHLHDVNIRPYAFTVWTGLYNRFDNGIQPRENIDDAAITMKEHIQVLEKAIDNLMKGESLNVSVNPRWQPLLGADECTGKTCGREFASLFDRRNHCHGCGNIFCKRCITTTEDSQMKLCESCMKTAMHSV</sequence>
<dbReference type="EC" id="3.1.3.95" evidence="3"/>
<dbReference type="Gene3D" id="2.30.29.30">
    <property type="entry name" value="Pleckstrin-homology domain (PH domain)/Phosphotyrosine-binding domain (PTB)"/>
    <property type="match status" value="1"/>
</dbReference>
<evidence type="ECO:0000256" key="7">
    <source>
        <dbReference type="ARBA" id="ARBA00022833"/>
    </source>
</evidence>
<evidence type="ECO:0000259" key="14">
    <source>
        <dbReference type="PROSITE" id="PS50178"/>
    </source>
</evidence>
<comment type="similarity">
    <text evidence="2">Belongs to the protein-tyrosine phosphatase family. Non-receptor class myotubularin subfamily.</text>
</comment>
<dbReference type="PROSITE" id="PS51339">
    <property type="entry name" value="PPASE_MYOTUBULARIN"/>
    <property type="match status" value="1"/>
</dbReference>
<dbReference type="PANTHER" id="PTHR10807">
    <property type="entry name" value="MYOTUBULARIN-RELATED"/>
    <property type="match status" value="1"/>
</dbReference>
<evidence type="ECO:0000256" key="12">
    <source>
        <dbReference type="PIRSR" id="PIRSR630564-2"/>
    </source>
</evidence>
<organism evidence="16 17">
    <name type="scientific">Panagrellus redivivus</name>
    <name type="common">Microworm</name>
    <dbReference type="NCBI Taxonomy" id="6233"/>
    <lineage>
        <taxon>Eukaryota</taxon>
        <taxon>Metazoa</taxon>
        <taxon>Ecdysozoa</taxon>
        <taxon>Nematoda</taxon>
        <taxon>Chromadorea</taxon>
        <taxon>Rhabditida</taxon>
        <taxon>Tylenchina</taxon>
        <taxon>Panagrolaimomorpha</taxon>
        <taxon>Panagrolaimoidea</taxon>
        <taxon>Panagrolaimidae</taxon>
        <taxon>Panagrellus</taxon>
    </lineage>
</organism>
<dbReference type="Pfam" id="PF01363">
    <property type="entry name" value="FYVE"/>
    <property type="match status" value="1"/>
</dbReference>
<dbReference type="InterPro" id="IPR011011">
    <property type="entry name" value="Znf_FYVE_PHD"/>
</dbReference>
<evidence type="ECO:0000256" key="8">
    <source>
        <dbReference type="ARBA" id="ARBA00023098"/>
    </source>
</evidence>
<dbReference type="SMART" id="SM00404">
    <property type="entry name" value="PTPc_motif"/>
    <property type="match status" value="1"/>
</dbReference>
<feature type="binding site" evidence="12">
    <location>
        <begin position="337"/>
        <end position="343"/>
    </location>
    <ligand>
        <name>substrate</name>
    </ligand>
</feature>
<keyword evidence="4" id="KW-0479">Metal-binding</keyword>
<protein>
    <recommendedName>
        <fullName evidence="3">phosphatidylinositol-3,5-bisphosphate 3-phosphatase</fullName>
        <ecNumber evidence="3">3.1.3.95</ecNumber>
    </recommendedName>
    <alternativeName>
        <fullName evidence="10">Phosphatidylinositol-3,5-bisphosphate 3-phosphatase</fullName>
    </alternativeName>
</protein>
<evidence type="ECO:0000259" key="15">
    <source>
        <dbReference type="PROSITE" id="PS51339"/>
    </source>
</evidence>
<keyword evidence="5 13" id="KW-0863">Zinc-finger</keyword>
<evidence type="ECO:0000256" key="1">
    <source>
        <dbReference type="ARBA" id="ARBA00004370"/>
    </source>
</evidence>
<dbReference type="GO" id="GO:0005737">
    <property type="term" value="C:cytoplasm"/>
    <property type="evidence" value="ECO:0007669"/>
    <property type="project" value="TreeGrafter"/>
</dbReference>
<dbReference type="WBParaSite" id="Pan_g5973.t1">
    <property type="protein sequence ID" value="Pan_g5973.t1"/>
    <property type="gene ID" value="Pan_g5973"/>
</dbReference>
<evidence type="ECO:0000313" key="16">
    <source>
        <dbReference type="Proteomes" id="UP000492821"/>
    </source>
</evidence>
<dbReference type="InterPro" id="IPR017455">
    <property type="entry name" value="Znf_FYVE-rel"/>
</dbReference>
<evidence type="ECO:0000256" key="6">
    <source>
        <dbReference type="ARBA" id="ARBA00022801"/>
    </source>
</evidence>
<dbReference type="SUPFAM" id="SSF57903">
    <property type="entry name" value="FYVE/PHD zinc finger"/>
    <property type="match status" value="1"/>
</dbReference>
<evidence type="ECO:0000256" key="4">
    <source>
        <dbReference type="ARBA" id="ARBA00022723"/>
    </source>
</evidence>
<dbReference type="GO" id="GO:0008270">
    <property type="term" value="F:zinc ion binding"/>
    <property type="evidence" value="ECO:0007669"/>
    <property type="project" value="UniProtKB-KW"/>
</dbReference>
<dbReference type="InterPro" id="IPR030564">
    <property type="entry name" value="Myotubularin"/>
</dbReference>
<feature type="binding site" evidence="12">
    <location>
        <begin position="276"/>
        <end position="277"/>
    </location>
    <ligand>
        <name>substrate</name>
    </ligand>
</feature>
<keyword evidence="6" id="KW-0378">Hydrolase</keyword>
<evidence type="ECO:0000256" key="11">
    <source>
        <dbReference type="PIRSR" id="PIRSR630564-1"/>
    </source>
</evidence>
<proteinExistence type="inferred from homology"/>
<dbReference type="InterPro" id="IPR010569">
    <property type="entry name" value="Myotubularin-like_Pase_dom"/>
</dbReference>
<dbReference type="Gene3D" id="3.30.40.10">
    <property type="entry name" value="Zinc/RING finger domain, C3HC4 (zinc finger)"/>
    <property type="match status" value="1"/>
</dbReference>
<evidence type="ECO:0000256" key="3">
    <source>
        <dbReference type="ARBA" id="ARBA00012903"/>
    </source>
</evidence>
<evidence type="ECO:0000256" key="2">
    <source>
        <dbReference type="ARBA" id="ARBA00007471"/>
    </source>
</evidence>
<keyword evidence="16" id="KW-1185">Reference proteome</keyword>
<dbReference type="InterPro" id="IPR011993">
    <property type="entry name" value="PH-like_dom_sf"/>
</dbReference>
<dbReference type="SMART" id="SM00064">
    <property type="entry name" value="FYVE"/>
    <property type="match status" value="1"/>
</dbReference>
<dbReference type="InterPro" id="IPR016130">
    <property type="entry name" value="Tyr_Pase_AS"/>
</dbReference>
<dbReference type="PANTHER" id="PTHR10807:SF8">
    <property type="entry name" value="PHOSPHATIDYLINOSITOL-3-PHOSPHATE PHOSPHATASE"/>
    <property type="match status" value="1"/>
</dbReference>
<reference evidence="17" key="2">
    <citation type="submission" date="2020-10" db="UniProtKB">
        <authorList>
            <consortium name="WormBaseParasite"/>
        </authorList>
    </citation>
    <scope>IDENTIFICATION</scope>
</reference>
<keyword evidence="8" id="KW-0443">Lipid metabolism</keyword>
<evidence type="ECO:0000256" key="9">
    <source>
        <dbReference type="ARBA" id="ARBA00023136"/>
    </source>
</evidence>
<dbReference type="InterPro" id="IPR013083">
    <property type="entry name" value="Znf_RING/FYVE/PHD"/>
</dbReference>
<dbReference type="InterPro" id="IPR048994">
    <property type="entry name" value="PH-GRAM_MTMR6-9"/>
</dbReference>
<feature type="domain" description="Myotubularin phosphatase" evidence="15">
    <location>
        <begin position="128"/>
        <end position="502"/>
    </location>
</feature>
<evidence type="ECO:0000313" key="17">
    <source>
        <dbReference type="WBParaSite" id="Pan_g5973.t1"/>
    </source>
</evidence>
<accession>A0A7E4W118</accession>
<reference evidence="16" key="1">
    <citation type="journal article" date="2013" name="Genetics">
        <title>The draft genome and transcriptome of Panagrellus redivivus are shaped by the harsh demands of a free-living lifestyle.</title>
        <authorList>
            <person name="Srinivasan J."/>
            <person name="Dillman A.R."/>
            <person name="Macchietto M.G."/>
            <person name="Heikkinen L."/>
            <person name="Lakso M."/>
            <person name="Fracchia K.M."/>
            <person name="Antoshechkin I."/>
            <person name="Mortazavi A."/>
            <person name="Wong G."/>
            <person name="Sternberg P.W."/>
        </authorList>
    </citation>
    <scope>NUCLEOTIDE SEQUENCE [LARGE SCALE GENOMIC DNA]</scope>
    <source>
        <strain evidence="16">MT8872</strain>
    </source>
</reference>
<dbReference type="Proteomes" id="UP000492821">
    <property type="component" value="Unassembled WGS sequence"/>
</dbReference>
<dbReference type="InterPro" id="IPR029021">
    <property type="entry name" value="Prot-tyrosine_phosphatase-like"/>
</dbReference>
<dbReference type="PROSITE" id="PS50178">
    <property type="entry name" value="ZF_FYVE"/>
    <property type="match status" value="1"/>
</dbReference>
<dbReference type="GO" id="GO:0016020">
    <property type="term" value="C:membrane"/>
    <property type="evidence" value="ECO:0007669"/>
    <property type="project" value="UniProtKB-SubCell"/>
</dbReference>
<feature type="domain" description="FYVE-type" evidence="14">
    <location>
        <begin position="564"/>
        <end position="609"/>
    </location>
</feature>
<dbReference type="GO" id="GO:0004438">
    <property type="term" value="F:phosphatidylinositol-3-phosphate phosphatase activity"/>
    <property type="evidence" value="ECO:0007669"/>
    <property type="project" value="TreeGrafter"/>
</dbReference>
<comment type="subcellular location">
    <subcellularLocation>
        <location evidence="1">Membrane</location>
    </subcellularLocation>
</comment>
<keyword evidence="9" id="KW-0472">Membrane</keyword>
<dbReference type="PROSITE" id="PS00383">
    <property type="entry name" value="TYR_PHOSPHATASE_1"/>
    <property type="match status" value="1"/>
</dbReference>
<dbReference type="AlphaFoldDB" id="A0A7E4W118"/>
<evidence type="ECO:0000256" key="10">
    <source>
        <dbReference type="ARBA" id="ARBA00032571"/>
    </source>
</evidence>
<dbReference type="InterPro" id="IPR000306">
    <property type="entry name" value="Znf_FYVE"/>
</dbReference>
<dbReference type="InterPro" id="IPR003595">
    <property type="entry name" value="Tyr_Pase_cat"/>
</dbReference>
<dbReference type="SUPFAM" id="SSF50729">
    <property type="entry name" value="PH domain-like"/>
    <property type="match status" value="1"/>
</dbReference>
<evidence type="ECO:0000256" key="13">
    <source>
        <dbReference type="PROSITE-ProRule" id="PRU00091"/>
    </source>
</evidence>
<dbReference type="GO" id="GO:0052629">
    <property type="term" value="F:phosphatidylinositol-3,5-bisphosphate 3-phosphatase activity"/>
    <property type="evidence" value="ECO:0007669"/>
    <property type="project" value="UniProtKB-EC"/>
</dbReference>
<dbReference type="Pfam" id="PF21098">
    <property type="entry name" value="PH-GRAM_MTMR6-like"/>
    <property type="match status" value="1"/>
</dbReference>
<feature type="active site" description="Phosphocysteine intermediate" evidence="11">
    <location>
        <position position="337"/>
    </location>
</feature>
<dbReference type="SUPFAM" id="SSF52799">
    <property type="entry name" value="(Phosphotyrosine protein) phosphatases II"/>
    <property type="match status" value="1"/>
</dbReference>
<evidence type="ECO:0000256" key="5">
    <source>
        <dbReference type="ARBA" id="ARBA00022771"/>
    </source>
</evidence>
<name>A0A7E4W118_PANRE</name>